<dbReference type="Proteomes" id="UP000663699">
    <property type="component" value="Chromosome 15"/>
</dbReference>
<protein>
    <recommendedName>
        <fullName evidence="5">t-SNARE coiled-coil homology domain-containing protein</fullName>
    </recommendedName>
</protein>
<dbReference type="InterPro" id="IPR000727">
    <property type="entry name" value="T_SNARE_dom"/>
</dbReference>
<keyword evidence="4" id="KW-0812">Transmembrane</keyword>
<accession>A0A899G6P0</accession>
<feature type="transmembrane region" description="Helical" evidence="4">
    <location>
        <begin position="199"/>
        <end position="223"/>
    </location>
</feature>
<dbReference type="GO" id="GO:0006906">
    <property type="term" value="P:vesicle fusion"/>
    <property type="evidence" value="ECO:0007669"/>
    <property type="project" value="TreeGrafter"/>
</dbReference>
<dbReference type="Gene3D" id="1.20.58.70">
    <property type="match status" value="1"/>
</dbReference>
<evidence type="ECO:0000256" key="4">
    <source>
        <dbReference type="SAM" id="Phobius"/>
    </source>
</evidence>
<sequence length="255" mass="28434">MSSRTFQIRRVSRISLRKYGKRPADRAAASETAERDHRGADRLSAAAAGRDEGEDSAYSESGSGRHQNFGEEEQAVGTDSGFAEIVNPNMTQEEIHVALNDDQGMQVFSQALLRSNRHGEARIALQEVQERHQDIKKIEKTIMELAELFNEMSILIEQQDEPLQVISQQAEAVYTNIEQGVQHQEKAIENIRAARRKRCYCFGLVILILIAITIVIVIVKSLLKIGDKRGLSKDLTSCSSHIILNDGAMICEICA</sequence>
<organism evidence="6 7">
    <name type="scientific">Pneumocystis wakefieldiae</name>
    <dbReference type="NCBI Taxonomy" id="38082"/>
    <lineage>
        <taxon>Eukaryota</taxon>
        <taxon>Fungi</taxon>
        <taxon>Dikarya</taxon>
        <taxon>Ascomycota</taxon>
        <taxon>Taphrinomycotina</taxon>
        <taxon>Pneumocystomycetes</taxon>
        <taxon>Pneumocystaceae</taxon>
        <taxon>Pneumocystis</taxon>
    </lineage>
</organism>
<comment type="similarity">
    <text evidence="2">Belongs to the syntaxin family.</text>
</comment>
<feature type="compositionally biased region" description="Basic and acidic residues" evidence="3">
    <location>
        <begin position="32"/>
        <end position="41"/>
    </location>
</feature>
<keyword evidence="4" id="KW-0472">Membrane</keyword>
<evidence type="ECO:0000313" key="7">
    <source>
        <dbReference type="Proteomes" id="UP000663699"/>
    </source>
</evidence>
<feature type="domain" description="T-SNARE coiled-coil homology" evidence="5">
    <location>
        <begin position="125"/>
        <end position="187"/>
    </location>
</feature>
<dbReference type="GO" id="GO:0012505">
    <property type="term" value="C:endomembrane system"/>
    <property type="evidence" value="ECO:0007669"/>
    <property type="project" value="TreeGrafter"/>
</dbReference>
<gene>
    <name evidence="6" type="ORF">MERGE_001335</name>
</gene>
<proteinExistence type="inferred from homology"/>
<evidence type="ECO:0000313" key="6">
    <source>
        <dbReference type="EMBL" id="QSL66948.1"/>
    </source>
</evidence>
<dbReference type="GO" id="GO:0048278">
    <property type="term" value="P:vesicle docking"/>
    <property type="evidence" value="ECO:0007669"/>
    <property type="project" value="TreeGrafter"/>
</dbReference>
<dbReference type="InterPro" id="IPR010989">
    <property type="entry name" value="SNARE"/>
</dbReference>
<dbReference type="PANTHER" id="PTHR19957">
    <property type="entry name" value="SYNTAXIN"/>
    <property type="match status" value="1"/>
</dbReference>
<evidence type="ECO:0000256" key="1">
    <source>
        <dbReference type="ARBA" id="ARBA00004211"/>
    </source>
</evidence>
<dbReference type="GO" id="GO:0000149">
    <property type="term" value="F:SNARE binding"/>
    <property type="evidence" value="ECO:0007669"/>
    <property type="project" value="TreeGrafter"/>
</dbReference>
<dbReference type="GO" id="GO:0006887">
    <property type="term" value="P:exocytosis"/>
    <property type="evidence" value="ECO:0007669"/>
    <property type="project" value="TreeGrafter"/>
</dbReference>
<dbReference type="CDD" id="cd15849">
    <property type="entry name" value="SNARE_Sso1"/>
    <property type="match status" value="1"/>
</dbReference>
<dbReference type="GO" id="GO:0005484">
    <property type="term" value="F:SNAP receptor activity"/>
    <property type="evidence" value="ECO:0007669"/>
    <property type="project" value="TreeGrafter"/>
</dbReference>
<dbReference type="SMART" id="SM00397">
    <property type="entry name" value="t_SNARE"/>
    <property type="match status" value="1"/>
</dbReference>
<dbReference type="PROSITE" id="PS50192">
    <property type="entry name" value="T_SNARE"/>
    <property type="match status" value="1"/>
</dbReference>
<dbReference type="EMBL" id="CP054546">
    <property type="protein sequence ID" value="QSL66948.1"/>
    <property type="molecule type" value="Genomic_DNA"/>
</dbReference>
<evidence type="ECO:0000256" key="2">
    <source>
        <dbReference type="ARBA" id="ARBA00009063"/>
    </source>
</evidence>
<dbReference type="GO" id="GO:0031201">
    <property type="term" value="C:SNARE complex"/>
    <property type="evidence" value="ECO:0007669"/>
    <property type="project" value="TreeGrafter"/>
</dbReference>
<dbReference type="AlphaFoldDB" id="A0A899G6P0"/>
<dbReference type="OrthoDB" id="10255013at2759"/>
<evidence type="ECO:0000259" key="5">
    <source>
        <dbReference type="PROSITE" id="PS50192"/>
    </source>
</evidence>
<keyword evidence="4" id="KW-1133">Transmembrane helix</keyword>
<comment type="subcellular location">
    <subcellularLocation>
        <location evidence="1">Membrane</location>
        <topology evidence="1">Single-pass type IV membrane protein</topology>
    </subcellularLocation>
</comment>
<feature type="region of interest" description="Disordered" evidence="3">
    <location>
        <begin position="17"/>
        <end position="77"/>
    </location>
</feature>
<reference evidence="6" key="1">
    <citation type="submission" date="2020-06" db="EMBL/GenBank/DDBJ databases">
        <title>Genomes of multiple members of Pneumocystis genus reveal paths to human pathogen Pneumocystis jirovecii.</title>
        <authorList>
            <person name="Cisse O.H."/>
            <person name="Ma L."/>
            <person name="Dekker J."/>
            <person name="Khil P."/>
            <person name="Jo J."/>
            <person name="Brenchley J."/>
            <person name="Blair R."/>
            <person name="Pahar B."/>
            <person name="Chabe M."/>
            <person name="Van Rompay K.A."/>
            <person name="Keesler R."/>
            <person name="Sukura A."/>
            <person name="Hirsch V."/>
            <person name="Kutty G."/>
            <person name="Liu Y."/>
            <person name="Peng L."/>
            <person name="Chen J."/>
            <person name="Song J."/>
            <person name="Weissenbacher-Lang C."/>
            <person name="Xu J."/>
            <person name="Upham N.S."/>
            <person name="Stajich J.E."/>
            <person name="Cuomo C.A."/>
            <person name="Cushion M.T."/>
            <person name="Kovacs J.A."/>
        </authorList>
    </citation>
    <scope>NUCLEOTIDE SEQUENCE</scope>
    <source>
        <strain evidence="6">2A</strain>
    </source>
</reference>
<keyword evidence="7" id="KW-1185">Reference proteome</keyword>
<dbReference type="SUPFAM" id="SSF47661">
    <property type="entry name" value="t-snare proteins"/>
    <property type="match status" value="1"/>
</dbReference>
<dbReference type="GO" id="GO:0006886">
    <property type="term" value="P:intracellular protein transport"/>
    <property type="evidence" value="ECO:0007669"/>
    <property type="project" value="TreeGrafter"/>
</dbReference>
<dbReference type="InterPro" id="IPR045242">
    <property type="entry name" value="Syntaxin"/>
</dbReference>
<evidence type="ECO:0000256" key="3">
    <source>
        <dbReference type="SAM" id="MobiDB-lite"/>
    </source>
</evidence>
<dbReference type="GO" id="GO:0005886">
    <property type="term" value="C:plasma membrane"/>
    <property type="evidence" value="ECO:0007669"/>
    <property type="project" value="TreeGrafter"/>
</dbReference>
<dbReference type="PANTHER" id="PTHR19957:SF307">
    <property type="entry name" value="PROTEIN SSO1-RELATED"/>
    <property type="match status" value="1"/>
</dbReference>
<name>A0A899G6P0_9ASCO</name>